<dbReference type="InterPro" id="IPR038915">
    <property type="entry name" value="PRR29-like"/>
</dbReference>
<dbReference type="AlphaFoldDB" id="A0A8D2DDP9"/>
<reference evidence="3" key="1">
    <citation type="submission" date="2025-08" db="UniProtKB">
        <authorList>
            <consortium name="Ensembl"/>
        </authorList>
    </citation>
    <scope>IDENTIFICATION</scope>
</reference>
<feature type="region of interest" description="Disordered" evidence="1">
    <location>
        <begin position="37"/>
        <end position="67"/>
    </location>
</feature>
<feature type="domain" description="DUF4587" evidence="2">
    <location>
        <begin position="123"/>
        <end position="186"/>
    </location>
</feature>
<dbReference type="OrthoDB" id="8962708at2759"/>
<sequence length="233" mass="25256">AFLSEQGVCLPPGHEASPEEALPRALRRRKDLLQRLWEQQLLDEQPQPRARRGPPGGAPRPALHPEVPPVGVYQAASTPLQAPEPLRIIQHPPPATIIQQLLAATPSPRFLFLRPFLLKGSGNMVEMMLMQNAQMHQIIMHNMLLKALPPAAVPGGSHTPQQVGSVGQVSRAERQRPAPVHHHHHYASPALLQASPAPGIPVGYSTWPPVVTATALPAANSFLPTMRHVAGPM</sequence>
<protein>
    <recommendedName>
        <fullName evidence="2">DUF4587 domain-containing protein</fullName>
    </recommendedName>
</protein>
<dbReference type="GeneTree" id="ENSGT00390000011514"/>
<reference evidence="3" key="2">
    <citation type="submission" date="2025-09" db="UniProtKB">
        <authorList>
            <consortium name="Ensembl"/>
        </authorList>
    </citation>
    <scope>IDENTIFICATION</scope>
</reference>
<feature type="region of interest" description="Disordered" evidence="1">
    <location>
        <begin position="153"/>
        <end position="185"/>
    </location>
</feature>
<dbReference type="PANTHER" id="PTHR28604:SF2">
    <property type="entry name" value="RIKEN CDNA 2610028H24 GENE"/>
    <property type="match status" value="1"/>
</dbReference>
<dbReference type="Proteomes" id="UP000694564">
    <property type="component" value="Chromosome 10"/>
</dbReference>
<dbReference type="InterPro" id="IPR027904">
    <property type="entry name" value="DUF4587"/>
</dbReference>
<proteinExistence type="predicted"/>
<evidence type="ECO:0000259" key="2">
    <source>
        <dbReference type="Pfam" id="PF15248"/>
    </source>
</evidence>
<evidence type="ECO:0000313" key="4">
    <source>
        <dbReference type="Proteomes" id="UP000694564"/>
    </source>
</evidence>
<keyword evidence="4" id="KW-1185">Reference proteome</keyword>
<evidence type="ECO:0000256" key="1">
    <source>
        <dbReference type="SAM" id="MobiDB-lite"/>
    </source>
</evidence>
<organism evidence="3 4">
    <name type="scientific">Sciurus vulgaris</name>
    <name type="common">Eurasian red squirrel</name>
    <dbReference type="NCBI Taxonomy" id="55149"/>
    <lineage>
        <taxon>Eukaryota</taxon>
        <taxon>Metazoa</taxon>
        <taxon>Chordata</taxon>
        <taxon>Craniata</taxon>
        <taxon>Vertebrata</taxon>
        <taxon>Euteleostomi</taxon>
        <taxon>Mammalia</taxon>
        <taxon>Eutheria</taxon>
        <taxon>Euarchontoglires</taxon>
        <taxon>Glires</taxon>
        <taxon>Rodentia</taxon>
        <taxon>Sciuromorpha</taxon>
        <taxon>Sciuridae</taxon>
        <taxon>Sciurinae</taxon>
        <taxon>Sciurini</taxon>
        <taxon>Sciurus</taxon>
    </lineage>
</organism>
<evidence type="ECO:0000313" key="3">
    <source>
        <dbReference type="Ensembl" id="ENSSVLP00005022763.1"/>
    </source>
</evidence>
<dbReference type="PANTHER" id="PTHR28604">
    <property type="match status" value="1"/>
</dbReference>
<accession>A0A8D2DDP9</accession>
<feature type="compositionally biased region" description="Polar residues" evidence="1">
    <location>
        <begin position="158"/>
        <end position="168"/>
    </location>
</feature>
<name>A0A8D2DDP9_SCIVU</name>
<feature type="region of interest" description="Disordered" evidence="1">
    <location>
        <begin position="1"/>
        <end position="23"/>
    </location>
</feature>
<dbReference type="Pfam" id="PF15248">
    <property type="entry name" value="DUF4587"/>
    <property type="match status" value="1"/>
</dbReference>
<dbReference type="Ensembl" id="ENSSVLT00005025318.1">
    <property type="protein sequence ID" value="ENSSVLP00005022763.1"/>
    <property type="gene ID" value="ENSSVLG00005018102.1"/>
</dbReference>